<dbReference type="SUPFAM" id="SSF51126">
    <property type="entry name" value="Pectin lyase-like"/>
    <property type="match status" value="1"/>
</dbReference>
<dbReference type="Gene3D" id="2.160.20.10">
    <property type="entry name" value="Single-stranded right-handed beta-helix, Pectin lyase-like"/>
    <property type="match status" value="1"/>
</dbReference>
<feature type="region of interest" description="Disordered" evidence="3">
    <location>
        <begin position="104"/>
        <end position="130"/>
    </location>
</feature>
<dbReference type="GO" id="GO:0030570">
    <property type="term" value="F:pectate lyase activity"/>
    <property type="evidence" value="ECO:0007669"/>
    <property type="project" value="InterPro"/>
</dbReference>
<accession>E1L7P5</accession>
<feature type="compositionally biased region" description="Basic and acidic residues" evidence="3">
    <location>
        <begin position="111"/>
        <end position="120"/>
    </location>
</feature>
<organism evidence="5 6">
    <name type="scientific">Veillonella atypica ACS-049-V-Sch6</name>
    <dbReference type="NCBI Taxonomy" id="866776"/>
    <lineage>
        <taxon>Bacteria</taxon>
        <taxon>Bacillati</taxon>
        <taxon>Bacillota</taxon>
        <taxon>Negativicutes</taxon>
        <taxon>Veillonellales</taxon>
        <taxon>Veillonellaceae</taxon>
        <taxon>Veillonella</taxon>
    </lineage>
</organism>
<protein>
    <submittedName>
        <fullName evidence="5">Pectate lyase</fullName>
    </submittedName>
</protein>
<reference evidence="5 6" key="1">
    <citation type="submission" date="2010-08" db="EMBL/GenBank/DDBJ databases">
        <authorList>
            <person name="Durkin A.S."/>
            <person name="Madupu R."/>
            <person name="Torralba M."/>
            <person name="Gillis M."/>
            <person name="Methe B."/>
            <person name="Sutton G."/>
            <person name="Nelson K.E."/>
        </authorList>
    </citation>
    <scope>NUCLEOTIDE SEQUENCE [LARGE SCALE GENOMIC DNA]</scope>
    <source>
        <strain evidence="5 6">ACS-049-V-Sch6</strain>
    </source>
</reference>
<evidence type="ECO:0000256" key="1">
    <source>
        <dbReference type="ARBA" id="ARBA00023239"/>
    </source>
</evidence>
<proteinExistence type="inferred from homology"/>
<comment type="subcellular location">
    <subcellularLocation>
        <location evidence="2">Secreted</location>
    </subcellularLocation>
</comment>
<keyword evidence="2" id="KW-0964">Secreted</keyword>
<comment type="caution">
    <text evidence="5">The sequence shown here is derived from an EMBL/GenBank/DDBJ whole genome shotgun (WGS) entry which is preliminary data.</text>
</comment>
<dbReference type="PANTHER" id="PTHR31683:SF18">
    <property type="entry name" value="PECTATE LYASE 21-RELATED"/>
    <property type="match status" value="1"/>
</dbReference>
<dbReference type="GO" id="GO:0000272">
    <property type="term" value="P:polysaccharide catabolic process"/>
    <property type="evidence" value="ECO:0007669"/>
    <property type="project" value="UniProtKB-KW"/>
</dbReference>
<dbReference type="InterPro" id="IPR012334">
    <property type="entry name" value="Pectin_lyas_fold"/>
</dbReference>
<dbReference type="AlphaFoldDB" id="E1L7P5"/>
<keyword evidence="2" id="KW-0119">Carbohydrate metabolism</keyword>
<dbReference type="InterPro" id="IPR002022">
    <property type="entry name" value="Pec_lyase"/>
</dbReference>
<keyword evidence="1 2" id="KW-0456">Lyase</keyword>
<evidence type="ECO:0000313" key="6">
    <source>
        <dbReference type="Proteomes" id="UP000004211"/>
    </source>
</evidence>
<keyword evidence="2" id="KW-0624">Polysaccharide degradation</keyword>
<dbReference type="GO" id="GO:0005576">
    <property type="term" value="C:extracellular region"/>
    <property type="evidence" value="ECO:0007669"/>
    <property type="project" value="UniProtKB-SubCell"/>
</dbReference>
<evidence type="ECO:0000256" key="2">
    <source>
        <dbReference type="RuleBase" id="RU361173"/>
    </source>
</evidence>
<dbReference type="PANTHER" id="PTHR31683">
    <property type="entry name" value="PECTATE LYASE 18-RELATED"/>
    <property type="match status" value="1"/>
</dbReference>
<dbReference type="InterPro" id="IPR045032">
    <property type="entry name" value="PEL"/>
</dbReference>
<comment type="similarity">
    <text evidence="2">Belongs to the polysaccharide lyase 1 family.</text>
</comment>
<name>E1L7P5_9FIRM</name>
<gene>
    <name evidence="5" type="ORF">HMPREF9321_1726</name>
</gene>
<evidence type="ECO:0000313" key="5">
    <source>
        <dbReference type="EMBL" id="EFL55659.1"/>
    </source>
</evidence>
<dbReference type="Proteomes" id="UP000004211">
    <property type="component" value="Unassembled WGS sequence"/>
</dbReference>
<dbReference type="EMBL" id="AEDR01000043">
    <property type="protein sequence ID" value="EFL55659.1"/>
    <property type="molecule type" value="Genomic_DNA"/>
</dbReference>
<dbReference type="SMART" id="SM00656">
    <property type="entry name" value="Amb_all"/>
    <property type="match status" value="1"/>
</dbReference>
<feature type="domain" description="Pectate lyase" evidence="4">
    <location>
        <begin position="107"/>
        <end position="337"/>
    </location>
</feature>
<evidence type="ECO:0000259" key="4">
    <source>
        <dbReference type="SMART" id="SM00656"/>
    </source>
</evidence>
<evidence type="ECO:0000256" key="3">
    <source>
        <dbReference type="SAM" id="MobiDB-lite"/>
    </source>
</evidence>
<dbReference type="InterPro" id="IPR011050">
    <property type="entry name" value="Pectin_lyase_fold/virulence"/>
</dbReference>
<dbReference type="eggNOG" id="COG3866">
    <property type="taxonomic scope" value="Bacteria"/>
</dbReference>
<dbReference type="Pfam" id="PF00544">
    <property type="entry name" value="Pectate_lyase_4"/>
    <property type="match status" value="2"/>
</dbReference>
<sequence>MTFSRGSAESPTFMREVLPKQDGFASVGTGTTGGATATEQNVFKVTNKKEFVAALKNRKNTAPKIVLVYGTIDFDTDDSGNKLTMKDYMVDGYDFQQYIETHKPNSTAPKSLKDEQEAKRKASQKNQSKSITVHVPANTSIIGMDNAKLKGVDLVLDADNIIIRNIQFESPYDYFPAWDPKDGPDGNWNSQYDSVSIKSGTHIWIDHCSFQDGPETVETYFGRKYEHRDGLLDITNQSDYITVSYSTFENHNKTMLIGNSDSNVADEGKLHVTLHHNYFHNVVQRMPRVRFGQVHIYNNYFASDTTNGEYAYAYSLGVGKNSQIYAENNVADIVGKDYTSFVKVFGGKQLTTVNNMFNGQIIDIFNDTLTAVDWKPELFTTIDPVNEVKDNVLHNAGVYKVNK</sequence>